<protein>
    <recommendedName>
        <fullName evidence="11">CLAVATA3/ESR-like protein</fullName>
    </recommendedName>
</protein>
<evidence type="ECO:0000256" key="5">
    <source>
        <dbReference type="ARBA" id="ARBA00023180"/>
    </source>
</evidence>
<keyword evidence="6" id="KW-0379">Hydroxylation</keyword>
<evidence type="ECO:0000256" key="1">
    <source>
        <dbReference type="ARBA" id="ARBA00004239"/>
    </source>
</evidence>
<comment type="similarity">
    <text evidence="2">Belongs to the CLV3/ESR signal peptide family.</text>
</comment>
<evidence type="ECO:0000256" key="6">
    <source>
        <dbReference type="ARBA" id="ARBA00023278"/>
    </source>
</evidence>
<proteinExistence type="inferred from homology"/>
<evidence type="ECO:0000256" key="3">
    <source>
        <dbReference type="ARBA" id="ARBA00022525"/>
    </source>
</evidence>
<evidence type="ECO:0000256" key="2">
    <source>
        <dbReference type="ARBA" id="ARBA00005416"/>
    </source>
</evidence>
<keyword evidence="4 8" id="KW-0732">Signal</keyword>
<keyword evidence="3" id="KW-0964">Secreted</keyword>
<keyword evidence="10" id="KW-1185">Reference proteome</keyword>
<dbReference type="InterPro" id="IPR039616">
    <property type="entry name" value="CLE1-4"/>
</dbReference>
<evidence type="ECO:0000256" key="7">
    <source>
        <dbReference type="SAM" id="MobiDB-lite"/>
    </source>
</evidence>
<accession>A0A0D2QYC2</accession>
<feature type="chain" id="PRO_5002250671" description="CLAVATA3/ESR-like protein" evidence="8">
    <location>
        <begin position="23"/>
        <end position="120"/>
    </location>
</feature>
<evidence type="ECO:0000256" key="8">
    <source>
        <dbReference type="SAM" id="SignalP"/>
    </source>
</evidence>
<feature type="region of interest" description="Disordered" evidence="7">
    <location>
        <begin position="96"/>
        <end position="120"/>
    </location>
</feature>
<gene>
    <name evidence="9" type="ORF">B456_004G030000</name>
</gene>
<evidence type="ECO:0000313" key="9">
    <source>
        <dbReference type="EMBL" id="KJB22111.1"/>
    </source>
</evidence>
<dbReference type="PANTHER" id="PTHR33869">
    <property type="entry name" value="CLAVATA3/ESR (CLE)-RELATED PROTEIN 3"/>
    <property type="match status" value="1"/>
</dbReference>
<evidence type="ECO:0008006" key="11">
    <source>
        <dbReference type="Google" id="ProtNLM"/>
    </source>
</evidence>
<dbReference type="Gramene" id="KJB22111">
    <property type="protein sequence ID" value="KJB22111"/>
    <property type="gene ID" value="B456_004G030000"/>
</dbReference>
<dbReference type="GO" id="GO:0033612">
    <property type="term" value="F:receptor serine/threonine kinase binding"/>
    <property type="evidence" value="ECO:0007669"/>
    <property type="project" value="TreeGrafter"/>
</dbReference>
<dbReference type="PANTHER" id="PTHR33869:SF5">
    <property type="entry name" value="CLAVATA3_ESR (CLE)-RELATED PROTEIN 4"/>
    <property type="match status" value="1"/>
</dbReference>
<sequence>MATFNVSFILSLYALLLISSSATRLLLPFSVSHEFNSFHHRYLPQSAAIASVTSATTAIKPVDKQEVSETNGKSEIFGGTNKCALIEEGRKAIQASLKRNAGNPLESKRRSPGGPDPRHH</sequence>
<feature type="signal peptide" evidence="8">
    <location>
        <begin position="1"/>
        <end position="22"/>
    </location>
</feature>
<name>A0A0D2QYC2_GOSRA</name>
<evidence type="ECO:0000256" key="4">
    <source>
        <dbReference type="ARBA" id="ARBA00022729"/>
    </source>
</evidence>
<dbReference type="GO" id="GO:0005576">
    <property type="term" value="C:extracellular region"/>
    <property type="evidence" value="ECO:0007669"/>
    <property type="project" value="UniProtKB-SubCell"/>
</dbReference>
<keyword evidence="5" id="KW-0325">Glycoprotein</keyword>
<dbReference type="OMA" id="SVSHEFN"/>
<dbReference type="Proteomes" id="UP000032304">
    <property type="component" value="Chromosome 4"/>
</dbReference>
<organism evidence="9 10">
    <name type="scientific">Gossypium raimondii</name>
    <name type="common">Peruvian cotton</name>
    <name type="synonym">Gossypium klotzschianum subsp. raimondii</name>
    <dbReference type="NCBI Taxonomy" id="29730"/>
    <lineage>
        <taxon>Eukaryota</taxon>
        <taxon>Viridiplantae</taxon>
        <taxon>Streptophyta</taxon>
        <taxon>Embryophyta</taxon>
        <taxon>Tracheophyta</taxon>
        <taxon>Spermatophyta</taxon>
        <taxon>Magnoliopsida</taxon>
        <taxon>eudicotyledons</taxon>
        <taxon>Gunneridae</taxon>
        <taxon>Pentapetalae</taxon>
        <taxon>rosids</taxon>
        <taxon>malvids</taxon>
        <taxon>Malvales</taxon>
        <taxon>Malvaceae</taxon>
        <taxon>Malvoideae</taxon>
        <taxon>Gossypium</taxon>
    </lineage>
</organism>
<dbReference type="AlphaFoldDB" id="A0A0D2QYC2"/>
<dbReference type="EMBL" id="CM001743">
    <property type="protein sequence ID" value="KJB22111.1"/>
    <property type="molecule type" value="Genomic_DNA"/>
</dbReference>
<comment type="subcellular location">
    <subcellularLocation>
        <location evidence="1">Secreted</location>
        <location evidence="1">Extracellular space</location>
    </subcellularLocation>
</comment>
<reference evidence="9 10" key="1">
    <citation type="journal article" date="2012" name="Nature">
        <title>Repeated polyploidization of Gossypium genomes and the evolution of spinnable cotton fibres.</title>
        <authorList>
            <person name="Paterson A.H."/>
            <person name="Wendel J.F."/>
            <person name="Gundlach H."/>
            <person name="Guo H."/>
            <person name="Jenkins J."/>
            <person name="Jin D."/>
            <person name="Llewellyn D."/>
            <person name="Showmaker K.C."/>
            <person name="Shu S."/>
            <person name="Udall J."/>
            <person name="Yoo M.J."/>
            <person name="Byers R."/>
            <person name="Chen W."/>
            <person name="Doron-Faigenboim A."/>
            <person name="Duke M.V."/>
            <person name="Gong L."/>
            <person name="Grimwood J."/>
            <person name="Grover C."/>
            <person name="Grupp K."/>
            <person name="Hu G."/>
            <person name="Lee T.H."/>
            <person name="Li J."/>
            <person name="Lin L."/>
            <person name="Liu T."/>
            <person name="Marler B.S."/>
            <person name="Page J.T."/>
            <person name="Roberts A.W."/>
            <person name="Romanel E."/>
            <person name="Sanders W.S."/>
            <person name="Szadkowski E."/>
            <person name="Tan X."/>
            <person name="Tang H."/>
            <person name="Xu C."/>
            <person name="Wang J."/>
            <person name="Wang Z."/>
            <person name="Zhang D."/>
            <person name="Zhang L."/>
            <person name="Ashrafi H."/>
            <person name="Bedon F."/>
            <person name="Bowers J.E."/>
            <person name="Brubaker C.L."/>
            <person name="Chee P.W."/>
            <person name="Das S."/>
            <person name="Gingle A.R."/>
            <person name="Haigler C.H."/>
            <person name="Harker D."/>
            <person name="Hoffmann L.V."/>
            <person name="Hovav R."/>
            <person name="Jones D.C."/>
            <person name="Lemke C."/>
            <person name="Mansoor S."/>
            <person name="ur Rahman M."/>
            <person name="Rainville L.N."/>
            <person name="Rambani A."/>
            <person name="Reddy U.K."/>
            <person name="Rong J.K."/>
            <person name="Saranga Y."/>
            <person name="Scheffler B.E."/>
            <person name="Scheffler J.A."/>
            <person name="Stelly D.M."/>
            <person name="Triplett B.A."/>
            <person name="Van Deynze A."/>
            <person name="Vaslin M.F."/>
            <person name="Waghmare V.N."/>
            <person name="Walford S.A."/>
            <person name="Wright R.J."/>
            <person name="Zaki E.A."/>
            <person name="Zhang T."/>
            <person name="Dennis E.S."/>
            <person name="Mayer K.F."/>
            <person name="Peterson D.G."/>
            <person name="Rokhsar D.S."/>
            <person name="Wang X."/>
            <person name="Schmutz J."/>
        </authorList>
    </citation>
    <scope>NUCLEOTIDE SEQUENCE [LARGE SCALE GENOMIC DNA]</scope>
</reference>
<evidence type="ECO:0000313" key="10">
    <source>
        <dbReference type="Proteomes" id="UP000032304"/>
    </source>
</evidence>